<accession>A0A0R1MXT6</accession>
<dbReference type="Gene3D" id="3.40.1350.10">
    <property type="match status" value="1"/>
</dbReference>
<gene>
    <name evidence="4" type="ORF">FD09_GL002941</name>
</gene>
<dbReference type="RefSeq" id="WP_057820710.1">
    <property type="nucleotide sequence ID" value="NZ_AZEC01000008.1"/>
</dbReference>
<dbReference type="InterPro" id="IPR052906">
    <property type="entry name" value="Type_IV_Methyl-Rstrct_Enzyme"/>
</dbReference>
<dbReference type="EMBL" id="AZEC01000008">
    <property type="protein sequence ID" value="KRL12361.1"/>
    <property type="molecule type" value="Genomic_DNA"/>
</dbReference>
<dbReference type="STRING" id="1423792.FD09_GL002941"/>
<evidence type="ECO:0000259" key="3">
    <source>
        <dbReference type="Pfam" id="PF04471"/>
    </source>
</evidence>
<feature type="domain" description="Restriction endonuclease type IV Mrr" evidence="3">
    <location>
        <begin position="73"/>
        <end position="183"/>
    </location>
</feature>
<evidence type="ECO:0000256" key="1">
    <source>
        <dbReference type="ARBA" id="ARBA00022801"/>
    </source>
</evidence>
<feature type="transmembrane region" description="Helical" evidence="2">
    <location>
        <begin position="44"/>
        <end position="63"/>
    </location>
</feature>
<dbReference type="SUPFAM" id="SSF52980">
    <property type="entry name" value="Restriction endonuclease-like"/>
    <property type="match status" value="1"/>
</dbReference>
<sequence length="189" mass="21287">MRHKGLLRTGITLTVIIGIILTIYRMGIRPKLALFDAQRYDPYFWGALGLLLAGWLIALIFFLRRFSGGMAKIDRMDGIAFEEFTAQLLVHLGFTEVEVTPASRDQGVDVIAHSDGESYGIQCKRYNHYVDNSAVQEIFTGCAFYHLDHPVVISNNYFSASAKELAHGVGVKLIDRDQLAQMLADRKKY</sequence>
<dbReference type="Pfam" id="PF04471">
    <property type="entry name" value="Mrr_cat"/>
    <property type="match status" value="1"/>
</dbReference>
<keyword evidence="2" id="KW-0472">Membrane</keyword>
<dbReference type="InterPro" id="IPR011335">
    <property type="entry name" value="Restrct_endonuc-II-like"/>
</dbReference>
<keyword evidence="2" id="KW-0812">Transmembrane</keyword>
<protein>
    <recommendedName>
        <fullName evidence="3">Restriction endonuclease type IV Mrr domain-containing protein</fullName>
    </recommendedName>
</protein>
<dbReference type="PANTHER" id="PTHR30015">
    <property type="entry name" value="MRR RESTRICTION SYSTEM PROTEIN"/>
    <property type="match status" value="1"/>
</dbReference>
<comment type="caution">
    <text evidence="4">The sequence shown here is derived from an EMBL/GenBank/DDBJ whole genome shotgun (WGS) entry which is preliminary data.</text>
</comment>
<keyword evidence="5" id="KW-1185">Reference proteome</keyword>
<evidence type="ECO:0000256" key="2">
    <source>
        <dbReference type="SAM" id="Phobius"/>
    </source>
</evidence>
<dbReference type="InterPro" id="IPR007560">
    <property type="entry name" value="Restrct_endonuc_IV_Mrr"/>
</dbReference>
<dbReference type="GO" id="GO:0009307">
    <property type="term" value="P:DNA restriction-modification system"/>
    <property type="evidence" value="ECO:0007669"/>
    <property type="project" value="InterPro"/>
</dbReference>
<dbReference type="GO" id="GO:0003677">
    <property type="term" value="F:DNA binding"/>
    <property type="evidence" value="ECO:0007669"/>
    <property type="project" value="InterPro"/>
</dbReference>
<evidence type="ECO:0000313" key="4">
    <source>
        <dbReference type="EMBL" id="KRL12361.1"/>
    </source>
</evidence>
<feature type="transmembrane region" description="Helical" evidence="2">
    <location>
        <begin position="5"/>
        <end position="24"/>
    </location>
</feature>
<name>A0A0R1MXT6_9LACO</name>
<dbReference type="OrthoDB" id="9797274at2"/>
<reference evidence="4 5" key="1">
    <citation type="journal article" date="2015" name="Genome Announc.">
        <title>Expanding the biotechnology potential of lactobacilli through comparative genomics of 213 strains and associated genera.</title>
        <authorList>
            <person name="Sun Z."/>
            <person name="Harris H.M."/>
            <person name="McCann A."/>
            <person name="Guo C."/>
            <person name="Argimon S."/>
            <person name="Zhang W."/>
            <person name="Yang X."/>
            <person name="Jeffery I.B."/>
            <person name="Cooney J.C."/>
            <person name="Kagawa T.F."/>
            <person name="Liu W."/>
            <person name="Song Y."/>
            <person name="Salvetti E."/>
            <person name="Wrobel A."/>
            <person name="Rasinkangas P."/>
            <person name="Parkhill J."/>
            <person name="Rea M.C."/>
            <person name="O'Sullivan O."/>
            <person name="Ritari J."/>
            <person name="Douillard F.P."/>
            <person name="Paul Ross R."/>
            <person name="Yang R."/>
            <person name="Briner A.E."/>
            <person name="Felis G.E."/>
            <person name="de Vos W.M."/>
            <person name="Barrangou R."/>
            <person name="Klaenhammer T.R."/>
            <person name="Caufield P.W."/>
            <person name="Cui Y."/>
            <person name="Zhang H."/>
            <person name="O'Toole P.W."/>
        </authorList>
    </citation>
    <scope>NUCLEOTIDE SEQUENCE [LARGE SCALE GENOMIC DNA]</scope>
    <source>
        <strain evidence="4 5">DSM 12744</strain>
    </source>
</reference>
<keyword evidence="1" id="KW-0378">Hydrolase</keyword>
<keyword evidence="2" id="KW-1133">Transmembrane helix</keyword>
<dbReference type="InterPro" id="IPR011856">
    <property type="entry name" value="tRNA_endonuc-like_dom_sf"/>
</dbReference>
<dbReference type="PANTHER" id="PTHR30015:SF6">
    <property type="entry name" value="SLL1429 PROTEIN"/>
    <property type="match status" value="1"/>
</dbReference>
<dbReference type="Proteomes" id="UP000051330">
    <property type="component" value="Unassembled WGS sequence"/>
</dbReference>
<dbReference type="PATRIC" id="fig|1423792.3.peg.3024"/>
<proteinExistence type="predicted"/>
<organism evidence="4 5">
    <name type="scientific">Schleiferilactobacillus perolens DSM 12744</name>
    <dbReference type="NCBI Taxonomy" id="1423792"/>
    <lineage>
        <taxon>Bacteria</taxon>
        <taxon>Bacillati</taxon>
        <taxon>Bacillota</taxon>
        <taxon>Bacilli</taxon>
        <taxon>Lactobacillales</taxon>
        <taxon>Lactobacillaceae</taxon>
        <taxon>Schleiferilactobacillus</taxon>
    </lineage>
</organism>
<dbReference type="GO" id="GO:0015666">
    <property type="term" value="F:restriction endodeoxyribonuclease activity"/>
    <property type="evidence" value="ECO:0007669"/>
    <property type="project" value="TreeGrafter"/>
</dbReference>
<dbReference type="AlphaFoldDB" id="A0A0R1MXT6"/>
<evidence type="ECO:0000313" key="5">
    <source>
        <dbReference type="Proteomes" id="UP000051330"/>
    </source>
</evidence>